<comment type="function">
    <text evidence="5">Attaches a formyl group to the free amino group of methionyl-tRNA(fMet). The formyl group appears to play a dual role in the initiator identity of N-formylmethionyl-tRNA by promoting its recognition by IF2 and preventing the misappropriation of this tRNA by the elongation apparatus.</text>
</comment>
<dbReference type="RefSeq" id="WP_263413587.1">
    <property type="nucleotide sequence ID" value="NZ_BAABBH010000001.1"/>
</dbReference>
<dbReference type="CDD" id="cd08646">
    <property type="entry name" value="FMT_core_Met-tRNA-FMT_N"/>
    <property type="match status" value="1"/>
</dbReference>
<feature type="domain" description="Formyl transferase N-terminal" evidence="6">
    <location>
        <begin position="1"/>
        <end position="181"/>
    </location>
</feature>
<gene>
    <name evidence="5 8" type="primary">fmt</name>
    <name evidence="8" type="ORF">ACK2TP_03745</name>
</gene>
<evidence type="ECO:0000313" key="8">
    <source>
        <dbReference type="EMBL" id="MFN2974865.1"/>
    </source>
</evidence>
<dbReference type="PANTHER" id="PTHR11138:SF5">
    <property type="entry name" value="METHIONYL-TRNA FORMYLTRANSFERASE, MITOCHONDRIAL"/>
    <property type="match status" value="1"/>
</dbReference>
<evidence type="ECO:0000259" key="6">
    <source>
        <dbReference type="Pfam" id="PF00551"/>
    </source>
</evidence>
<evidence type="ECO:0000256" key="1">
    <source>
        <dbReference type="ARBA" id="ARBA00010699"/>
    </source>
</evidence>
<dbReference type="Pfam" id="PF02911">
    <property type="entry name" value="Formyl_trans_C"/>
    <property type="match status" value="1"/>
</dbReference>
<dbReference type="SUPFAM" id="SSF53328">
    <property type="entry name" value="Formyltransferase"/>
    <property type="match status" value="1"/>
</dbReference>
<keyword evidence="4 5" id="KW-0648">Protein biosynthesis</keyword>
<evidence type="ECO:0000256" key="2">
    <source>
        <dbReference type="ARBA" id="ARBA00012261"/>
    </source>
</evidence>
<dbReference type="SUPFAM" id="SSF50486">
    <property type="entry name" value="FMT C-terminal domain-like"/>
    <property type="match status" value="1"/>
</dbReference>
<evidence type="ECO:0000256" key="3">
    <source>
        <dbReference type="ARBA" id="ARBA00022679"/>
    </source>
</evidence>
<proteinExistence type="inferred from homology"/>
<dbReference type="PANTHER" id="PTHR11138">
    <property type="entry name" value="METHIONYL-TRNA FORMYLTRANSFERASE"/>
    <property type="match status" value="1"/>
</dbReference>
<protein>
    <recommendedName>
        <fullName evidence="2 5">Methionyl-tRNA formyltransferase</fullName>
        <ecNumber evidence="2 5">2.1.2.9</ecNumber>
    </recommendedName>
</protein>
<dbReference type="EC" id="2.1.2.9" evidence="2 5"/>
<comment type="catalytic activity">
    <reaction evidence="5">
        <text>L-methionyl-tRNA(fMet) + (6R)-10-formyltetrahydrofolate = N-formyl-L-methionyl-tRNA(fMet) + (6S)-5,6,7,8-tetrahydrofolate + H(+)</text>
        <dbReference type="Rhea" id="RHEA:24380"/>
        <dbReference type="Rhea" id="RHEA-COMP:9952"/>
        <dbReference type="Rhea" id="RHEA-COMP:9953"/>
        <dbReference type="ChEBI" id="CHEBI:15378"/>
        <dbReference type="ChEBI" id="CHEBI:57453"/>
        <dbReference type="ChEBI" id="CHEBI:78530"/>
        <dbReference type="ChEBI" id="CHEBI:78844"/>
        <dbReference type="ChEBI" id="CHEBI:195366"/>
        <dbReference type="EC" id="2.1.2.9"/>
    </reaction>
</comment>
<dbReference type="CDD" id="cd08704">
    <property type="entry name" value="Met_tRNA_FMT_C"/>
    <property type="match status" value="1"/>
</dbReference>
<dbReference type="Pfam" id="PF00551">
    <property type="entry name" value="Formyl_trans_N"/>
    <property type="match status" value="1"/>
</dbReference>
<comment type="caution">
    <text evidence="8">The sequence shown here is derived from an EMBL/GenBank/DDBJ whole genome shotgun (WGS) entry which is preliminary data.</text>
</comment>
<sequence>MKLVFCGTPQFAVPTLEALVAAGHDVALALSQPDRPVGRDATVAPTPVKAAALAHGIPVEQPEKIKTNEALRAQLEAIQPDAIIVVAYGRILPQWMLDLPGFGCLNGHGSLLPRWRGAAPIQWAIAAGDEETGVTIMRLDAGLDTGPMLLRRAVPITPETTSADLFLSLSHLGADLMVEALVGLEAGTIHPEPQNNALATHARPLTRDDARIDWTLPAASIHARFRGFQPWPGAFTAIRGKKLIVHSMRLAASRPSAIPGTVLAVGDHLNSPGMLVACGNGSALSLDEVQMEGKKRMPAAEFLRGHQVRAGEQLG</sequence>
<organism evidence="8 9">
    <name type="scientific">Terriglobus aquaticus</name>
    <dbReference type="NCBI Taxonomy" id="940139"/>
    <lineage>
        <taxon>Bacteria</taxon>
        <taxon>Pseudomonadati</taxon>
        <taxon>Acidobacteriota</taxon>
        <taxon>Terriglobia</taxon>
        <taxon>Terriglobales</taxon>
        <taxon>Acidobacteriaceae</taxon>
        <taxon>Terriglobus</taxon>
    </lineage>
</organism>
<dbReference type="GO" id="GO:0004479">
    <property type="term" value="F:methionyl-tRNA formyltransferase activity"/>
    <property type="evidence" value="ECO:0007669"/>
    <property type="project" value="UniProtKB-EC"/>
</dbReference>
<dbReference type="HAMAP" id="MF_00182">
    <property type="entry name" value="Formyl_trans"/>
    <property type="match status" value="1"/>
</dbReference>
<evidence type="ECO:0000259" key="7">
    <source>
        <dbReference type="Pfam" id="PF02911"/>
    </source>
</evidence>
<name>A0ABW9KK26_9BACT</name>
<evidence type="ECO:0000256" key="4">
    <source>
        <dbReference type="ARBA" id="ARBA00022917"/>
    </source>
</evidence>
<dbReference type="NCBIfam" id="TIGR00460">
    <property type="entry name" value="fmt"/>
    <property type="match status" value="1"/>
</dbReference>
<feature type="domain" description="Formyl transferase C-terminal" evidence="7">
    <location>
        <begin position="205"/>
        <end position="306"/>
    </location>
</feature>
<comment type="similarity">
    <text evidence="1 5">Belongs to the Fmt family.</text>
</comment>
<reference evidence="8 9" key="1">
    <citation type="submission" date="2024-12" db="EMBL/GenBank/DDBJ databases">
        <authorList>
            <person name="Lee Y."/>
        </authorList>
    </citation>
    <scope>NUCLEOTIDE SEQUENCE [LARGE SCALE GENOMIC DNA]</scope>
    <source>
        <strain evidence="8 9">03SUJ4</strain>
    </source>
</reference>
<dbReference type="InterPro" id="IPR002376">
    <property type="entry name" value="Formyl_transf_N"/>
</dbReference>
<evidence type="ECO:0000256" key="5">
    <source>
        <dbReference type="HAMAP-Rule" id="MF_00182"/>
    </source>
</evidence>
<dbReference type="Proteomes" id="UP001634747">
    <property type="component" value="Unassembled WGS sequence"/>
</dbReference>
<dbReference type="Gene3D" id="3.40.50.12230">
    <property type="match status" value="1"/>
</dbReference>
<dbReference type="InterPro" id="IPR044135">
    <property type="entry name" value="Met-tRNA-FMT_C"/>
</dbReference>
<dbReference type="InterPro" id="IPR011034">
    <property type="entry name" value="Formyl_transferase-like_C_sf"/>
</dbReference>
<keyword evidence="9" id="KW-1185">Reference proteome</keyword>
<dbReference type="InterPro" id="IPR005794">
    <property type="entry name" value="Fmt"/>
</dbReference>
<evidence type="ECO:0000313" key="9">
    <source>
        <dbReference type="Proteomes" id="UP001634747"/>
    </source>
</evidence>
<accession>A0ABW9KK26</accession>
<dbReference type="InterPro" id="IPR041711">
    <property type="entry name" value="Met-tRNA-FMT_N"/>
</dbReference>
<dbReference type="InterPro" id="IPR036477">
    <property type="entry name" value="Formyl_transf_N_sf"/>
</dbReference>
<dbReference type="InterPro" id="IPR005793">
    <property type="entry name" value="Formyl_trans_C"/>
</dbReference>
<keyword evidence="3 5" id="KW-0808">Transferase</keyword>
<feature type="binding site" evidence="5">
    <location>
        <begin position="110"/>
        <end position="113"/>
    </location>
    <ligand>
        <name>(6S)-5,6,7,8-tetrahydrofolate</name>
        <dbReference type="ChEBI" id="CHEBI:57453"/>
    </ligand>
</feature>
<dbReference type="EMBL" id="JBJYXY010000001">
    <property type="protein sequence ID" value="MFN2974865.1"/>
    <property type="molecule type" value="Genomic_DNA"/>
</dbReference>